<protein>
    <recommendedName>
        <fullName evidence="1">Schlafen AlbA-2 domain-containing protein</fullName>
    </recommendedName>
</protein>
<sequence length="583" mass="66394">MSDVEKLHSLLESGEHITLECKKSSSEVPKDVWETYSAFANTYGGHILLGIQEHPKETETARKFEIIGIRNPAQRKKEFWDTINSDKVSANILMEQDVEEMDTENGKKVLVIRVPEASYRQKPVYINGNPFKGTFRRNHESDYHCTEEEVRAMLRDSEDTGADGLLLSGYTMDDIDPSSLQAYRNEFNSRNPNHPWSEFNSREFLRNLGGLTKDRRTGEEGLTMAGLLMFGKGISIRERFGNLSFDYLDLSSLLPGQRWTDRISMDGTWENNLYSFARAVLPKLMKNLQKPFQMDGITRIDDTSIHQSVREALINMLIHADYQQMGSLKVVQYEDGFLFSNPGNLKLPVPKIFEGGHTAARNPRIQIMFRMIGLCENIGSGFSLILNTWRKQNWRDPDLYNDLELHKVDLRLWKTEILPAGCSSRLSACFGQAFTGLSEKEKLVLSIALQEGKVTTIRLQPVLKTEPEEIKSLLNDLIRRNMLVPDYSKPQYEYHINLEFHPMQPEKPAVRASASLSETDEELLRLLQKGPVVNQDIIARVDSINTVAGASKAMQRLVDKGLVTKERKTGSRANTYRLKDAAD</sequence>
<name>A0A1Q9YKX4_9FIRM</name>
<dbReference type="Proteomes" id="UP000186758">
    <property type="component" value="Unassembled WGS sequence"/>
</dbReference>
<evidence type="ECO:0000313" key="2">
    <source>
        <dbReference type="EMBL" id="OLU45472.1"/>
    </source>
</evidence>
<organism evidence="2 3">
    <name type="scientific">Faecalibaculum rodentium</name>
    <dbReference type="NCBI Taxonomy" id="1702221"/>
    <lineage>
        <taxon>Bacteria</taxon>
        <taxon>Bacillati</taxon>
        <taxon>Bacillota</taxon>
        <taxon>Erysipelotrichia</taxon>
        <taxon>Erysipelotrichales</taxon>
        <taxon>Erysipelotrichaceae</taxon>
        <taxon>Faecalibaculum</taxon>
    </lineage>
</organism>
<dbReference type="Pfam" id="PF04326">
    <property type="entry name" value="SLFN_AlbA_2"/>
    <property type="match status" value="1"/>
</dbReference>
<evidence type="ECO:0000259" key="1">
    <source>
        <dbReference type="Pfam" id="PF04326"/>
    </source>
</evidence>
<dbReference type="Gene3D" id="3.30.950.30">
    <property type="entry name" value="Schlafen, AAA domain"/>
    <property type="match status" value="1"/>
</dbReference>
<proteinExistence type="predicted"/>
<dbReference type="PANTHER" id="PTHR30595:SF6">
    <property type="entry name" value="SCHLAFEN ALBA-2 DOMAIN-CONTAINING PROTEIN"/>
    <property type="match status" value="1"/>
</dbReference>
<reference evidence="2 3" key="1">
    <citation type="submission" date="2016-11" db="EMBL/GenBank/DDBJ databases">
        <title>Description of two novel members of the family Erysipelotrichaceae: Ileibacterium lipovorans gen. nov., sp. nov. and Dubosiella newyorkensis, gen. nov., sp. nov.</title>
        <authorList>
            <person name="Cox L.M."/>
            <person name="Sohn J."/>
            <person name="Tyrrell K.L."/>
            <person name="Citron D.M."/>
            <person name="Lawson P.A."/>
            <person name="Patel N.B."/>
            <person name="Iizumi T."/>
            <person name="Perez-Perez G.I."/>
            <person name="Goldstein E.J."/>
            <person name="Blaser M.J."/>
        </authorList>
    </citation>
    <scope>NUCLEOTIDE SEQUENCE [LARGE SCALE GENOMIC DNA]</scope>
    <source>
        <strain evidence="2 3">NYU-BL-K8</strain>
    </source>
</reference>
<dbReference type="PANTHER" id="PTHR30595">
    <property type="entry name" value="GLPR-RELATED TRANSCRIPTIONAL REPRESSOR"/>
    <property type="match status" value="1"/>
</dbReference>
<dbReference type="RefSeq" id="WP_075885213.1">
    <property type="nucleotide sequence ID" value="NZ_CAPPTY010000018.1"/>
</dbReference>
<comment type="caution">
    <text evidence="2">The sequence shown here is derived from an EMBL/GenBank/DDBJ whole genome shotgun (WGS) entry which is preliminary data.</text>
</comment>
<dbReference type="Gene3D" id="3.30.565.60">
    <property type="match status" value="1"/>
</dbReference>
<dbReference type="InterPro" id="IPR038475">
    <property type="entry name" value="RecG_C_sf"/>
</dbReference>
<dbReference type="EMBL" id="MPJZ01000050">
    <property type="protein sequence ID" value="OLU45472.1"/>
    <property type="molecule type" value="Genomic_DNA"/>
</dbReference>
<dbReference type="InterPro" id="IPR038461">
    <property type="entry name" value="Schlafen_AlbA_2_dom_sf"/>
</dbReference>
<accession>A0A1Q9YKX4</accession>
<gene>
    <name evidence="2" type="ORF">BO223_05090</name>
</gene>
<feature type="domain" description="Schlafen AlbA-2" evidence="1">
    <location>
        <begin position="15"/>
        <end position="143"/>
    </location>
</feature>
<dbReference type="AlphaFoldDB" id="A0A1Q9YKX4"/>
<dbReference type="SUPFAM" id="SSF46785">
    <property type="entry name" value="Winged helix' DNA-binding domain"/>
    <property type="match status" value="1"/>
</dbReference>
<dbReference type="InterPro" id="IPR007421">
    <property type="entry name" value="Schlafen_AlbA_2_dom"/>
</dbReference>
<dbReference type="Pfam" id="PF13749">
    <property type="entry name" value="HATPase_c_4"/>
    <property type="match status" value="1"/>
</dbReference>
<evidence type="ECO:0000313" key="3">
    <source>
        <dbReference type="Proteomes" id="UP000186758"/>
    </source>
</evidence>
<dbReference type="InterPro" id="IPR036390">
    <property type="entry name" value="WH_DNA-bd_sf"/>
</dbReference>